<dbReference type="Proteomes" id="UP000054217">
    <property type="component" value="Unassembled WGS sequence"/>
</dbReference>
<dbReference type="AlphaFoldDB" id="A0A0C3NEP3"/>
<sequence length="208" mass="23520">MPHTKNATADPHAWDIMMAFANGTIKSLPEAEEKLLVHLGHYKKEVTHHTAGLMQNHTYPFLPELNQTENNLMGAIDDLHARKYIQGTRLTFEELLTWLRRGRLGGDADIAAEVKQGCEVQSEESNSDNECSRDESNKDGNKVTLQQGIKLYLELEKLSLQHANISGLDIHGLQSQLLKLHAHLYKVQFQFLTQVSLDCYFSKKSPTP</sequence>
<evidence type="ECO:0000256" key="1">
    <source>
        <dbReference type="SAM" id="MobiDB-lite"/>
    </source>
</evidence>
<dbReference type="HOGENOM" id="CLU_088458_1_0_1"/>
<proteinExistence type="predicted"/>
<organism evidence="2 3">
    <name type="scientific">Pisolithus tinctorius Marx 270</name>
    <dbReference type="NCBI Taxonomy" id="870435"/>
    <lineage>
        <taxon>Eukaryota</taxon>
        <taxon>Fungi</taxon>
        <taxon>Dikarya</taxon>
        <taxon>Basidiomycota</taxon>
        <taxon>Agaricomycotina</taxon>
        <taxon>Agaricomycetes</taxon>
        <taxon>Agaricomycetidae</taxon>
        <taxon>Boletales</taxon>
        <taxon>Sclerodermatineae</taxon>
        <taxon>Pisolithaceae</taxon>
        <taxon>Pisolithus</taxon>
    </lineage>
</organism>
<reference evidence="3" key="2">
    <citation type="submission" date="2015-01" db="EMBL/GenBank/DDBJ databases">
        <title>Evolutionary Origins and Diversification of the Mycorrhizal Mutualists.</title>
        <authorList>
            <consortium name="DOE Joint Genome Institute"/>
            <consortium name="Mycorrhizal Genomics Consortium"/>
            <person name="Kohler A."/>
            <person name="Kuo A."/>
            <person name="Nagy L.G."/>
            <person name="Floudas D."/>
            <person name="Copeland A."/>
            <person name="Barry K.W."/>
            <person name="Cichocki N."/>
            <person name="Veneault-Fourrey C."/>
            <person name="LaButti K."/>
            <person name="Lindquist E.A."/>
            <person name="Lipzen A."/>
            <person name="Lundell T."/>
            <person name="Morin E."/>
            <person name="Murat C."/>
            <person name="Riley R."/>
            <person name="Ohm R."/>
            <person name="Sun H."/>
            <person name="Tunlid A."/>
            <person name="Henrissat B."/>
            <person name="Grigoriev I.V."/>
            <person name="Hibbett D.S."/>
            <person name="Martin F."/>
        </authorList>
    </citation>
    <scope>NUCLEOTIDE SEQUENCE [LARGE SCALE GENOMIC DNA]</scope>
    <source>
        <strain evidence="3">Marx 270</strain>
    </source>
</reference>
<accession>A0A0C3NEP3</accession>
<feature type="region of interest" description="Disordered" evidence="1">
    <location>
        <begin position="119"/>
        <end position="139"/>
    </location>
</feature>
<keyword evidence="3" id="KW-1185">Reference proteome</keyword>
<reference evidence="2 3" key="1">
    <citation type="submission" date="2014-04" db="EMBL/GenBank/DDBJ databases">
        <authorList>
            <consortium name="DOE Joint Genome Institute"/>
            <person name="Kuo A."/>
            <person name="Kohler A."/>
            <person name="Costa M.D."/>
            <person name="Nagy L.G."/>
            <person name="Floudas D."/>
            <person name="Copeland A."/>
            <person name="Barry K.W."/>
            <person name="Cichocki N."/>
            <person name="Veneault-Fourrey C."/>
            <person name="LaButti K."/>
            <person name="Lindquist E.A."/>
            <person name="Lipzen A."/>
            <person name="Lundell T."/>
            <person name="Morin E."/>
            <person name="Murat C."/>
            <person name="Sun H."/>
            <person name="Tunlid A."/>
            <person name="Henrissat B."/>
            <person name="Grigoriev I.V."/>
            <person name="Hibbett D.S."/>
            <person name="Martin F."/>
            <person name="Nordberg H.P."/>
            <person name="Cantor M.N."/>
            <person name="Hua S.X."/>
        </authorList>
    </citation>
    <scope>NUCLEOTIDE SEQUENCE [LARGE SCALE GENOMIC DNA]</scope>
    <source>
        <strain evidence="2 3">Marx 270</strain>
    </source>
</reference>
<name>A0A0C3NEP3_PISTI</name>
<dbReference type="OrthoDB" id="2692098at2759"/>
<gene>
    <name evidence="2" type="ORF">M404DRAFT_16510</name>
</gene>
<dbReference type="EMBL" id="KN832004">
    <property type="protein sequence ID" value="KIN99554.1"/>
    <property type="molecule type" value="Genomic_DNA"/>
</dbReference>
<protein>
    <submittedName>
        <fullName evidence="2">Uncharacterized protein</fullName>
    </submittedName>
</protein>
<feature type="compositionally biased region" description="Basic and acidic residues" evidence="1">
    <location>
        <begin position="130"/>
        <end position="139"/>
    </location>
</feature>
<dbReference type="InParanoid" id="A0A0C3NEP3"/>
<evidence type="ECO:0000313" key="2">
    <source>
        <dbReference type="EMBL" id="KIN99554.1"/>
    </source>
</evidence>
<evidence type="ECO:0000313" key="3">
    <source>
        <dbReference type="Proteomes" id="UP000054217"/>
    </source>
</evidence>